<keyword evidence="1" id="KW-0802">TPR repeat</keyword>
<dbReference type="AlphaFoldDB" id="A0A916DWE4"/>
<dbReference type="PANTHER" id="PTHR10098:SF108">
    <property type="entry name" value="TETRATRICOPEPTIDE REPEAT PROTEIN 28"/>
    <property type="match status" value="1"/>
</dbReference>
<feature type="repeat" description="TPR" evidence="1">
    <location>
        <begin position="247"/>
        <end position="280"/>
    </location>
</feature>
<keyword evidence="2" id="KW-0472">Membrane</keyword>
<evidence type="ECO:0000313" key="5">
    <source>
        <dbReference type="Proteomes" id="UP001060919"/>
    </source>
</evidence>
<dbReference type="EMBL" id="AP026867">
    <property type="protein sequence ID" value="BDS15381.1"/>
    <property type="molecule type" value="Genomic_DNA"/>
</dbReference>
<evidence type="ECO:0000313" key="4">
    <source>
        <dbReference type="EMBL" id="BDS15381.1"/>
    </source>
</evidence>
<evidence type="ECO:0000256" key="1">
    <source>
        <dbReference type="PROSITE-ProRule" id="PRU00339"/>
    </source>
</evidence>
<proteinExistence type="predicted"/>
<sequence length="1097" mass="124572">MKKEVSWNCLNSFNPLLWRFICFLIVVIGARAESLAQNSTPLKQIDVVFGKGEFDSAAKQYANLAKSSTAKKEVYIQALVTEALSKINLGKQGKVFELLKEAELTAAELDQLSQVVQARLNIVLGKYHLVYKEYDLAVPLLDEGHEISQKVGADLSAPMHIELNKSLGDLYYDRADYPKALEYYNQAIAVAEEQPHEEVNYKQLADMKILAGEVYDKVLEPNEAIDRYQKVLSQKDTLLKDDPERAGELYYRLGGVYFRRKDYDAAEIYLDKALKYDLTEGENSDAKFMLSTIYFDREKYDLALILNGSALNSWSPQKNKLPEENFKAFLQFGKLSSKQTNSVQAKASYKKMTQRNEGWSLEEELTNIKEEKITYLPEPNLSDNHNISLLSYHESSLVIPELKPNKQVIAEIDVQMAKGALFFKTKNYARAKGHFEKALGLMKTIYAKKHPMVVEASRSLSEVYLEEKIYGEAMGFIDKALEACLEEGQPFNPNDVPAIDQAKFPLELLYAIGTKGKVLKGLYSKNKDTKTLVQALAMFDATIKLLNKLRRTYRKEGSKYQLARLAQEFSEQAALVCYELHLATQEERYLHRAFDYVEIAKGSLLLEALRDLKARKIANIPDSIIQKENQQKIEIAYLKGEIYYEIKQGKYKDIERLVALEKQLKDITKVHEKLVVFLEKKYPKYFDLKYNYSTASISDIQQVLKEEEMMVDYLMLDSAILVFTIDQTTAVCHLVPHNIGLTNVRIAKFLKAIRKNEMQELVYNGNSLYELLITPLSNRILNKDLIVIPDGLLNNIPFGILPMAGKDDLQYMNEAYAFCYNYSATIYLASQDLLIHSNIPKKIIGFAPDFGLIDSMLNQNEDYSKVVGELGLEPLTYAAQEVKVLEQLFTQNSLGVVGGQATETFFKETANQYGVLHFATHGIVNHSDPMFSSLAFITDDKNDGLLHTHELFGLELNAELVTLSACNSGVGKLYAGEGVMSIARGFAYSGAPNMIMTLWPVSDQATQVIMEGFYQHLKNGLPKHKALQQAKLDFIREYRLETRTPQLWGGLIVVGNTDEVACLVEENSSLWWLWIAVGSFAFLVAFFFWKRNKKHKL</sequence>
<dbReference type="RefSeq" id="WP_264790541.1">
    <property type="nucleotide sequence ID" value="NZ_AP026867.1"/>
</dbReference>
<dbReference type="InterPro" id="IPR024983">
    <property type="entry name" value="CHAT_dom"/>
</dbReference>
<dbReference type="Pfam" id="PF13432">
    <property type="entry name" value="TPR_16"/>
    <property type="match status" value="2"/>
</dbReference>
<organism evidence="4 5">
    <name type="scientific">Aureispira anguillae</name>
    <dbReference type="NCBI Taxonomy" id="2864201"/>
    <lineage>
        <taxon>Bacteria</taxon>
        <taxon>Pseudomonadati</taxon>
        <taxon>Bacteroidota</taxon>
        <taxon>Saprospiria</taxon>
        <taxon>Saprospirales</taxon>
        <taxon>Saprospiraceae</taxon>
        <taxon>Aureispira</taxon>
    </lineage>
</organism>
<feature type="domain" description="CHAT" evidence="3">
    <location>
        <begin position="765"/>
        <end position="1056"/>
    </location>
</feature>
<keyword evidence="2" id="KW-1133">Transmembrane helix</keyword>
<dbReference type="KEGG" id="aup:AsAng_0061650"/>
<dbReference type="Gene3D" id="1.25.40.10">
    <property type="entry name" value="Tetratricopeptide repeat domain"/>
    <property type="match status" value="2"/>
</dbReference>
<feature type="repeat" description="TPR" evidence="1">
    <location>
        <begin position="161"/>
        <end position="194"/>
    </location>
</feature>
<dbReference type="InterPro" id="IPR011990">
    <property type="entry name" value="TPR-like_helical_dom_sf"/>
</dbReference>
<dbReference type="SMART" id="SM00028">
    <property type="entry name" value="TPR"/>
    <property type="match status" value="6"/>
</dbReference>
<keyword evidence="5" id="KW-1185">Reference proteome</keyword>
<dbReference type="PROSITE" id="PS50005">
    <property type="entry name" value="TPR"/>
    <property type="match status" value="2"/>
</dbReference>
<dbReference type="InterPro" id="IPR019734">
    <property type="entry name" value="TPR_rpt"/>
</dbReference>
<feature type="transmembrane region" description="Helical" evidence="2">
    <location>
        <begin position="1071"/>
        <end position="1089"/>
    </location>
</feature>
<evidence type="ECO:0000259" key="3">
    <source>
        <dbReference type="Pfam" id="PF12770"/>
    </source>
</evidence>
<dbReference type="SUPFAM" id="SSF48452">
    <property type="entry name" value="TPR-like"/>
    <property type="match status" value="3"/>
</dbReference>
<name>A0A916DWE4_9BACT</name>
<gene>
    <name evidence="4" type="ORF">AsAng_0061650</name>
</gene>
<dbReference type="Pfam" id="PF12770">
    <property type="entry name" value="CHAT"/>
    <property type="match status" value="1"/>
</dbReference>
<evidence type="ECO:0000256" key="2">
    <source>
        <dbReference type="SAM" id="Phobius"/>
    </source>
</evidence>
<protein>
    <submittedName>
        <fullName evidence="4">CHAT domain-containing protein</fullName>
    </submittedName>
</protein>
<keyword evidence="2" id="KW-0812">Transmembrane</keyword>
<reference evidence="4" key="1">
    <citation type="submission" date="2022-09" db="EMBL/GenBank/DDBJ databases">
        <title>Aureispira anguillicida sp. nov., isolated from Leptocephalus of Japanese eel Anguilla japonica.</title>
        <authorList>
            <person name="Yuasa K."/>
            <person name="Mekata T."/>
            <person name="Ikunari K."/>
        </authorList>
    </citation>
    <scope>NUCLEOTIDE SEQUENCE</scope>
    <source>
        <strain evidence="4">EL160426</strain>
    </source>
</reference>
<accession>A0A916DWE4</accession>
<dbReference type="PANTHER" id="PTHR10098">
    <property type="entry name" value="RAPSYN-RELATED"/>
    <property type="match status" value="1"/>
</dbReference>
<dbReference type="Proteomes" id="UP001060919">
    <property type="component" value="Chromosome"/>
</dbReference>